<dbReference type="VEuPathDB" id="TriTrypDB:Tb427_000460500"/>
<feature type="region of interest" description="Disordered" evidence="1">
    <location>
        <begin position="398"/>
        <end position="455"/>
    </location>
</feature>
<evidence type="ECO:0000256" key="2">
    <source>
        <dbReference type="SAM" id="SignalP"/>
    </source>
</evidence>
<proteinExistence type="predicted"/>
<sequence>MHQKILWIFVILSTIAKQHGSGQEENGAASMMDQACAAAQFLSAIANVLQTKPTQAQEHITGLEQARALAMAAGFQTANPNLSKAAGPVLLALAKQTEALNIFLKEATELTTAATKMLANLSGHHAALALFKDLKVKDSNSGQDDVDDATSGAANIQFEAVLPAKIKECHAKVHKQEGKFNTWATTAGFKTIKLFTASINLNTARADSKPSLGKNSGTTCTHGVLTGGAAASTNICVIGGKITTETGTSIEATPSNDFGVNALGAIKEDNQEHYNKIALLAAFTAIKKWEDKPQDFDINNADSYAADPDFTAAVGAVFHGLTREASLGTGKSTIQDTIRSEYGKGKAFKDKFWEEVKKVPLPATVLGEKTNGKLESVTTITAAAKLILQKIIDENKKPVASKETDNEAKPIKEDKASKTPDECKKHTSEKPCKEGGCDFDEKKDPKCFPKAETNKKDEKSFSRNLRVYFYKVFVALIFRLF</sequence>
<keyword evidence="2" id="KW-0732">Signal</keyword>
<evidence type="ECO:0000256" key="1">
    <source>
        <dbReference type="SAM" id="MobiDB-lite"/>
    </source>
</evidence>
<organism evidence="3">
    <name type="scientific">Trypanosoma brucei</name>
    <dbReference type="NCBI Taxonomy" id="5691"/>
    <lineage>
        <taxon>Eukaryota</taxon>
        <taxon>Discoba</taxon>
        <taxon>Euglenozoa</taxon>
        <taxon>Kinetoplastea</taxon>
        <taxon>Metakinetoplastina</taxon>
        <taxon>Trypanosomatida</taxon>
        <taxon>Trypanosomatidae</taxon>
        <taxon>Trypanosoma</taxon>
    </lineage>
</organism>
<dbReference type="AlphaFoldDB" id="A0A1J0RAG4"/>
<dbReference type="EMBL" id="KX700923">
    <property type="protein sequence ID" value="APD74879.1"/>
    <property type="molecule type" value="Genomic_DNA"/>
</dbReference>
<evidence type="ECO:0000313" key="3">
    <source>
        <dbReference type="EMBL" id="APD74879.1"/>
    </source>
</evidence>
<accession>A0A1J0RAG4</accession>
<reference evidence="3" key="1">
    <citation type="submission" date="2016-08" db="EMBL/GenBank/DDBJ databases">
        <title>VSG repertoire of Trypanosoma brucei EATRO 1125.</title>
        <authorList>
            <person name="Cross G.A."/>
        </authorList>
    </citation>
    <scope>NUCLEOTIDE SEQUENCE</scope>
    <source>
        <strain evidence="3">EATRO 1125</strain>
    </source>
</reference>
<feature type="chain" id="PRO_5012158884" evidence="2">
    <location>
        <begin position="23"/>
        <end position="481"/>
    </location>
</feature>
<dbReference type="VEuPathDB" id="TriTrypDB:Tb927.9.890"/>
<feature type="signal peptide" evidence="2">
    <location>
        <begin position="1"/>
        <end position="22"/>
    </location>
</feature>
<dbReference type="Gene3D" id="1.10.470.10">
    <property type="entry name" value="Variant Surface Glycoprotein, subunit A, domain 2"/>
    <property type="match status" value="1"/>
</dbReference>
<protein>
    <submittedName>
        <fullName evidence="3">Variant surface glycoprotein 1125.4359</fullName>
    </submittedName>
</protein>
<dbReference type="SUPFAM" id="SSF58087">
    <property type="entry name" value="Variant surface glycoprotein (N-terminal domain)"/>
    <property type="match status" value="1"/>
</dbReference>
<name>A0A1J0RAG4_9TRYP</name>